<evidence type="ECO:0000313" key="1">
    <source>
        <dbReference type="EMBL" id="ELY55982.1"/>
    </source>
</evidence>
<comment type="caution">
    <text evidence="1">The sequence shown here is derived from an EMBL/GenBank/DDBJ whole genome shotgun (WGS) entry which is preliminary data.</text>
</comment>
<dbReference type="AlphaFoldDB" id="L9X2Z9"/>
<name>L9X2Z9_9EURY</name>
<gene>
    <name evidence="1" type="ORF">C491_13562</name>
</gene>
<keyword evidence="2" id="KW-1185">Reference proteome</keyword>
<proteinExistence type="predicted"/>
<dbReference type="Proteomes" id="UP000011688">
    <property type="component" value="Unassembled WGS sequence"/>
</dbReference>
<protein>
    <submittedName>
        <fullName evidence="1">Uncharacterized protein</fullName>
    </submittedName>
</protein>
<evidence type="ECO:0000313" key="2">
    <source>
        <dbReference type="Proteomes" id="UP000011688"/>
    </source>
</evidence>
<organism evidence="1 2">
    <name type="scientific">Natronococcus amylolyticus DSM 10524</name>
    <dbReference type="NCBI Taxonomy" id="1227497"/>
    <lineage>
        <taxon>Archaea</taxon>
        <taxon>Methanobacteriati</taxon>
        <taxon>Methanobacteriota</taxon>
        <taxon>Stenosarchaea group</taxon>
        <taxon>Halobacteria</taxon>
        <taxon>Halobacteriales</taxon>
        <taxon>Natrialbaceae</taxon>
        <taxon>Natronococcus</taxon>
    </lineage>
</organism>
<accession>L9X2Z9</accession>
<dbReference type="EMBL" id="AOIB01000028">
    <property type="protein sequence ID" value="ELY55982.1"/>
    <property type="molecule type" value="Genomic_DNA"/>
</dbReference>
<reference evidence="1 2" key="1">
    <citation type="journal article" date="2014" name="PLoS Genet.">
        <title>Phylogenetically driven sequencing of extremely halophilic archaea reveals strategies for static and dynamic osmo-response.</title>
        <authorList>
            <person name="Becker E.A."/>
            <person name="Seitzer P.M."/>
            <person name="Tritt A."/>
            <person name="Larsen D."/>
            <person name="Krusor M."/>
            <person name="Yao A.I."/>
            <person name="Wu D."/>
            <person name="Madern D."/>
            <person name="Eisen J.A."/>
            <person name="Darling A.E."/>
            <person name="Facciotti M.T."/>
        </authorList>
    </citation>
    <scope>NUCLEOTIDE SEQUENCE [LARGE SCALE GENOMIC DNA]</scope>
    <source>
        <strain evidence="1 2">DSM 10524</strain>
    </source>
</reference>
<sequence length="60" mass="6821">MVASEYIFEDVKVYLCSVFRSFKAVCSWGPKIGWMQRICVCLISVDRIGVETKLFNIGIA</sequence>